<sequence>SKSVQPEEEQLYLPSNIADPASHVAVCGEAIIGIEEQMRVDQAHDALDELRRQLRYRMFANQFKIKNVVGQHPNTRARKWLAAIDGRAIIAKHAYRHARAALLTLQGPGAWEEDLQELQDDDVRALNERALNEQEKAE</sequence>
<dbReference type="HOGENOM" id="CLU_128011_0_0_1"/>
<feature type="non-terminal residue" evidence="1">
    <location>
        <position position="138"/>
    </location>
</feature>
<name>M2RCN9_CERS8</name>
<proteinExistence type="predicted"/>
<feature type="non-terminal residue" evidence="1">
    <location>
        <position position="1"/>
    </location>
</feature>
<evidence type="ECO:0000313" key="2">
    <source>
        <dbReference type="Proteomes" id="UP000016930"/>
    </source>
</evidence>
<reference evidence="1 2" key="1">
    <citation type="journal article" date="2012" name="Proc. Natl. Acad. Sci. U.S.A.">
        <title>Comparative genomics of Ceriporiopsis subvermispora and Phanerochaete chrysosporium provide insight into selective ligninolysis.</title>
        <authorList>
            <person name="Fernandez-Fueyo E."/>
            <person name="Ruiz-Duenas F.J."/>
            <person name="Ferreira P."/>
            <person name="Floudas D."/>
            <person name="Hibbett D.S."/>
            <person name="Canessa P."/>
            <person name="Larrondo L.F."/>
            <person name="James T.Y."/>
            <person name="Seelenfreund D."/>
            <person name="Lobos S."/>
            <person name="Polanco R."/>
            <person name="Tello M."/>
            <person name="Honda Y."/>
            <person name="Watanabe T."/>
            <person name="Watanabe T."/>
            <person name="Ryu J.S."/>
            <person name="Kubicek C.P."/>
            <person name="Schmoll M."/>
            <person name="Gaskell J."/>
            <person name="Hammel K.E."/>
            <person name="St John F.J."/>
            <person name="Vanden Wymelenberg A."/>
            <person name="Sabat G."/>
            <person name="Splinter BonDurant S."/>
            <person name="Syed K."/>
            <person name="Yadav J.S."/>
            <person name="Doddapaneni H."/>
            <person name="Subramanian V."/>
            <person name="Lavin J.L."/>
            <person name="Oguiza J.A."/>
            <person name="Perez G."/>
            <person name="Pisabarro A.G."/>
            <person name="Ramirez L."/>
            <person name="Santoyo F."/>
            <person name="Master E."/>
            <person name="Coutinho P.M."/>
            <person name="Henrissat B."/>
            <person name="Lombard V."/>
            <person name="Magnuson J.K."/>
            <person name="Kuees U."/>
            <person name="Hori C."/>
            <person name="Igarashi K."/>
            <person name="Samejima M."/>
            <person name="Held B.W."/>
            <person name="Barry K.W."/>
            <person name="LaButti K.M."/>
            <person name="Lapidus A."/>
            <person name="Lindquist E.A."/>
            <person name="Lucas S.M."/>
            <person name="Riley R."/>
            <person name="Salamov A.A."/>
            <person name="Hoffmeister D."/>
            <person name="Schwenk D."/>
            <person name="Hadar Y."/>
            <person name="Yarden O."/>
            <person name="de Vries R.P."/>
            <person name="Wiebenga A."/>
            <person name="Stenlid J."/>
            <person name="Eastwood D."/>
            <person name="Grigoriev I.V."/>
            <person name="Berka R.M."/>
            <person name="Blanchette R.A."/>
            <person name="Kersten P."/>
            <person name="Martinez A.T."/>
            <person name="Vicuna R."/>
            <person name="Cullen D."/>
        </authorList>
    </citation>
    <scope>NUCLEOTIDE SEQUENCE [LARGE SCALE GENOMIC DNA]</scope>
    <source>
        <strain evidence="1 2">B</strain>
    </source>
</reference>
<accession>M2RCN9</accession>
<dbReference type="OrthoDB" id="3232711at2759"/>
<dbReference type="AlphaFoldDB" id="M2RCN9"/>
<dbReference type="STRING" id="914234.M2RCN9"/>
<gene>
    <name evidence="1" type="ORF">CERSUDRAFT_25968</name>
</gene>
<dbReference type="Proteomes" id="UP000016930">
    <property type="component" value="Unassembled WGS sequence"/>
</dbReference>
<evidence type="ECO:0000313" key="1">
    <source>
        <dbReference type="EMBL" id="EMD36182.1"/>
    </source>
</evidence>
<protein>
    <submittedName>
        <fullName evidence="1">Uncharacterized protein</fullName>
    </submittedName>
</protein>
<keyword evidence="2" id="KW-1185">Reference proteome</keyword>
<dbReference type="EMBL" id="KB445798">
    <property type="protein sequence ID" value="EMD36182.1"/>
    <property type="molecule type" value="Genomic_DNA"/>
</dbReference>
<organism evidence="1 2">
    <name type="scientific">Ceriporiopsis subvermispora (strain B)</name>
    <name type="common">White-rot fungus</name>
    <name type="synonym">Gelatoporia subvermispora</name>
    <dbReference type="NCBI Taxonomy" id="914234"/>
    <lineage>
        <taxon>Eukaryota</taxon>
        <taxon>Fungi</taxon>
        <taxon>Dikarya</taxon>
        <taxon>Basidiomycota</taxon>
        <taxon>Agaricomycotina</taxon>
        <taxon>Agaricomycetes</taxon>
        <taxon>Polyporales</taxon>
        <taxon>Gelatoporiaceae</taxon>
        <taxon>Gelatoporia</taxon>
    </lineage>
</organism>